<reference evidence="1 2" key="1">
    <citation type="journal article" date="2000" name="Arch. Microbiol.">
        <title>Rhodobaca bogoriensis gen. nov. and sp. nov., an alkaliphilic purple nonsulfur bacterium from African Rift Valley soda lakes.</title>
        <authorList>
            <person name="Milford A.D."/>
            <person name="Achenbach L.A."/>
            <person name="Jung D.O."/>
            <person name="Madigan M.T."/>
        </authorList>
    </citation>
    <scope>NUCLEOTIDE SEQUENCE [LARGE SCALE GENOMIC DNA]</scope>
    <source>
        <strain evidence="1 2">2376</strain>
    </source>
</reference>
<proteinExistence type="predicted"/>
<comment type="caution">
    <text evidence="1">The sequence shown here is derived from an EMBL/GenBank/DDBJ whole genome shotgun (WGS) entry which is preliminary data.</text>
</comment>
<dbReference type="AlphaFoldDB" id="A0A7Z0KVW9"/>
<name>A0A7Z0KVW9_9RHOB</name>
<dbReference type="RefSeq" id="WP_179904475.1">
    <property type="nucleotide sequence ID" value="NZ_JACBXS010000003.1"/>
</dbReference>
<dbReference type="Proteomes" id="UP000529417">
    <property type="component" value="Unassembled WGS sequence"/>
</dbReference>
<gene>
    <name evidence="1" type="ORF">HUK65_02100</name>
</gene>
<evidence type="ECO:0000313" key="1">
    <source>
        <dbReference type="EMBL" id="NYS23767.1"/>
    </source>
</evidence>
<organism evidence="1 2">
    <name type="scientific">Rhabdonatronobacter sediminivivens</name>
    <dbReference type="NCBI Taxonomy" id="2743469"/>
    <lineage>
        <taxon>Bacteria</taxon>
        <taxon>Pseudomonadati</taxon>
        <taxon>Pseudomonadota</taxon>
        <taxon>Alphaproteobacteria</taxon>
        <taxon>Rhodobacterales</taxon>
        <taxon>Paracoccaceae</taxon>
        <taxon>Rhabdonatronobacter</taxon>
    </lineage>
</organism>
<sequence length="67" mass="7350">MPHDWIIEVLDDLRAYAKENRLDALAKEIEDTRLVAQTEIASKPGLPEGAADGPVQPIALALHYGSR</sequence>
<evidence type="ECO:0000313" key="2">
    <source>
        <dbReference type="Proteomes" id="UP000529417"/>
    </source>
</evidence>
<dbReference type="EMBL" id="JACBXS010000003">
    <property type="protein sequence ID" value="NYS23767.1"/>
    <property type="molecule type" value="Genomic_DNA"/>
</dbReference>
<accession>A0A7Z0KVW9</accession>
<protein>
    <submittedName>
        <fullName evidence="1">Uncharacterized protein</fullName>
    </submittedName>
</protein>
<keyword evidence="2" id="KW-1185">Reference proteome</keyword>